<organism evidence="1 2">
    <name type="scientific">Xanthomonas campestris pv. papavericola</name>
    <dbReference type="NCBI Taxonomy" id="487881"/>
    <lineage>
        <taxon>Bacteria</taxon>
        <taxon>Pseudomonadati</taxon>
        <taxon>Pseudomonadota</taxon>
        <taxon>Gammaproteobacteria</taxon>
        <taxon>Lysobacterales</taxon>
        <taxon>Lysobacteraceae</taxon>
        <taxon>Xanthomonas</taxon>
    </lineage>
</organism>
<gene>
    <name evidence="1" type="ORF">LLE72_010070</name>
</gene>
<protein>
    <recommendedName>
        <fullName evidence="3">Nucleotidyltransferase</fullName>
    </recommendedName>
</protein>
<sequence length="262" mass="28841">MSDHDMGIGLDGRQYLNAILAREAVDVSFLSPAFSAKAALTPVINSWGGNLVQSVSPSGSFAKGTANASGTDVDLFISLHPSTTYGLREIYLTLFNALRDVGYTVRKQDVSLGIRVGLIDVDLVPGKQQTPLTTDHSLYRSRADTWTKTNVQTHIDVVRAAGRQSETRIIKLWRDQNRLEFPSVYLEFVVIRALQLNFSGSLAERVWTVLRFLADNFAAVRVVDPANGSNVISDDLTLAEKLAIERAAQFSLTQQTWGSIVR</sequence>
<dbReference type="PROSITE" id="PS50152">
    <property type="entry name" value="25A_SYNTH_3"/>
    <property type="match status" value="1"/>
</dbReference>
<dbReference type="RefSeq" id="WP_228427004.1">
    <property type="nucleotide sequence ID" value="NZ_JAJFNJ020000003.1"/>
</dbReference>
<reference evidence="1" key="2">
    <citation type="submission" date="2024-01" db="EMBL/GenBank/DDBJ databases">
        <title>Long-read genome sequencing of X. campestris pv. papavericola.</title>
        <authorList>
            <person name="Hussain R.M.F."/>
            <person name="Greer S."/>
            <person name="Harrison J."/>
            <person name="Grant M."/>
            <person name="Vicente J."/>
            <person name="Studholme D.J."/>
        </authorList>
    </citation>
    <scope>NUCLEOTIDE SEQUENCE</scope>
    <source>
        <strain evidence="1">NCPPB 2970</strain>
    </source>
</reference>
<evidence type="ECO:0008006" key="3">
    <source>
        <dbReference type="Google" id="ProtNLM"/>
    </source>
</evidence>
<comment type="caution">
    <text evidence="1">The sequence shown here is derived from an EMBL/GenBank/DDBJ whole genome shotgun (WGS) entry which is preliminary data.</text>
</comment>
<proteinExistence type="predicted"/>
<dbReference type="InterPro" id="IPR043519">
    <property type="entry name" value="NT_sf"/>
</dbReference>
<dbReference type="Proteomes" id="UP001297361">
    <property type="component" value="Unassembled WGS sequence"/>
</dbReference>
<dbReference type="AlphaFoldDB" id="A0AAJ2X3F2"/>
<evidence type="ECO:0000313" key="1">
    <source>
        <dbReference type="EMBL" id="MEC3888085.1"/>
    </source>
</evidence>
<evidence type="ECO:0000313" key="2">
    <source>
        <dbReference type="Proteomes" id="UP001297361"/>
    </source>
</evidence>
<dbReference type="SUPFAM" id="SSF81301">
    <property type="entry name" value="Nucleotidyltransferase"/>
    <property type="match status" value="1"/>
</dbReference>
<reference evidence="1" key="1">
    <citation type="submission" date="2021-10" db="EMBL/GenBank/DDBJ databases">
        <authorList>
            <person name="Hussein R."/>
            <person name="Harrison J."/>
            <person name="Studholme D.J."/>
            <person name="Vicente J."/>
            <person name="Grant M."/>
        </authorList>
    </citation>
    <scope>NUCLEOTIDE SEQUENCE</scope>
    <source>
        <strain evidence="1">NCPPB 2970</strain>
    </source>
</reference>
<accession>A0AAJ2X3F2</accession>
<name>A0AAJ2X3F2_XANCA</name>
<dbReference type="EMBL" id="JAJFNJ020000003">
    <property type="protein sequence ID" value="MEC3888085.1"/>
    <property type="molecule type" value="Genomic_DNA"/>
</dbReference>
<dbReference type="Gene3D" id="3.30.460.10">
    <property type="entry name" value="Beta Polymerase, domain 2"/>
    <property type="match status" value="1"/>
</dbReference>